<keyword evidence="5" id="KW-0460">Magnesium</keyword>
<dbReference type="GO" id="GO:0016818">
    <property type="term" value="F:hydrolase activity, acting on acid anhydrides, in phosphorus-containing anhydrides"/>
    <property type="evidence" value="ECO:0007669"/>
    <property type="project" value="InterPro"/>
</dbReference>
<keyword evidence="6" id="KW-0464">Manganese</keyword>
<keyword evidence="4" id="KW-0378">Hydrolase</keyword>
<feature type="domain" description="Nudix hydrolase" evidence="7">
    <location>
        <begin position="52"/>
        <end position="238"/>
    </location>
</feature>
<dbReference type="InterPro" id="IPR015797">
    <property type="entry name" value="NUDIX_hydrolase-like_dom_sf"/>
</dbReference>
<gene>
    <name evidence="8" type="ORF">LAESUDRAFT_520859</name>
</gene>
<dbReference type="Proteomes" id="UP000076871">
    <property type="component" value="Unassembled WGS sequence"/>
</dbReference>
<comment type="cofactor">
    <cofactor evidence="2">
        <name>Mg(2+)</name>
        <dbReference type="ChEBI" id="CHEBI:18420"/>
    </cofactor>
</comment>
<proteinExistence type="predicted"/>
<evidence type="ECO:0000256" key="6">
    <source>
        <dbReference type="ARBA" id="ARBA00023211"/>
    </source>
</evidence>
<reference evidence="8 9" key="1">
    <citation type="journal article" date="2016" name="Mol. Biol. Evol.">
        <title>Comparative Genomics of Early-Diverging Mushroom-Forming Fungi Provides Insights into the Origins of Lignocellulose Decay Capabilities.</title>
        <authorList>
            <person name="Nagy L.G."/>
            <person name="Riley R."/>
            <person name="Tritt A."/>
            <person name="Adam C."/>
            <person name="Daum C."/>
            <person name="Floudas D."/>
            <person name="Sun H."/>
            <person name="Yadav J.S."/>
            <person name="Pangilinan J."/>
            <person name="Larsson K.H."/>
            <person name="Matsuura K."/>
            <person name="Barry K."/>
            <person name="Labutti K."/>
            <person name="Kuo R."/>
            <person name="Ohm R.A."/>
            <person name="Bhattacharya S.S."/>
            <person name="Shirouzu T."/>
            <person name="Yoshinaga Y."/>
            <person name="Martin F.M."/>
            <person name="Grigoriev I.V."/>
            <person name="Hibbett D.S."/>
        </authorList>
    </citation>
    <scope>NUCLEOTIDE SEQUENCE [LARGE SCALE GENOMIC DNA]</scope>
    <source>
        <strain evidence="8 9">93-53</strain>
    </source>
</reference>
<dbReference type="RefSeq" id="XP_040767524.1">
    <property type="nucleotide sequence ID" value="XM_040902787.1"/>
</dbReference>
<evidence type="ECO:0000256" key="5">
    <source>
        <dbReference type="ARBA" id="ARBA00022842"/>
    </source>
</evidence>
<keyword evidence="9" id="KW-1185">Reference proteome</keyword>
<dbReference type="PANTHER" id="PTHR12318">
    <property type="entry name" value="TESTOSTERONE-REGULATED PROTEIN RP2"/>
    <property type="match status" value="1"/>
</dbReference>
<evidence type="ECO:0000256" key="2">
    <source>
        <dbReference type="ARBA" id="ARBA00001946"/>
    </source>
</evidence>
<dbReference type="SUPFAM" id="SSF55811">
    <property type="entry name" value="Nudix"/>
    <property type="match status" value="1"/>
</dbReference>
<dbReference type="GO" id="GO:0005739">
    <property type="term" value="C:mitochondrion"/>
    <property type="evidence" value="ECO:0007669"/>
    <property type="project" value="TreeGrafter"/>
</dbReference>
<sequence>MHVISSLSRGAPSSYGVSAWRKSISTSTSKVVQIVTRRSLQAMASGAKSADTPRPSASVIVVNHLNEILLVHRNPKSQSFGGVHVFPGGNYDEKQDDTLELTAIREVFEETGLLLASSSANRWPSDAELDDSREAIHAQRQLFRDFLSRFTLTPDTSSLLPFTQWITPPTMPRRFHTNFYVTFLDSASATGFTSGGKREQFPTPDGGKEVIEARFVHPQKALAECRAHQIALMPPQVYLLDILADILRSDRNTDSQRDRVRALSTGTFGRIVFQPHMLSERDADGNTIMTYEGDETRGGPKGRLHRSLVKWGKGGIATDVVVQRTFDVFSDSEARSAVASSKF</sequence>
<dbReference type="OrthoDB" id="1695362at2759"/>
<dbReference type="AlphaFoldDB" id="A0A165G3P3"/>
<evidence type="ECO:0000313" key="9">
    <source>
        <dbReference type="Proteomes" id="UP000076871"/>
    </source>
</evidence>
<dbReference type="GeneID" id="63819818"/>
<name>A0A165G3P3_9APHY</name>
<evidence type="ECO:0000313" key="8">
    <source>
        <dbReference type="EMBL" id="KZT09784.1"/>
    </source>
</evidence>
<comment type="cofactor">
    <cofactor evidence="1">
        <name>Mn(2+)</name>
        <dbReference type="ChEBI" id="CHEBI:29035"/>
    </cofactor>
</comment>
<dbReference type="InterPro" id="IPR000086">
    <property type="entry name" value="NUDIX_hydrolase_dom"/>
</dbReference>
<dbReference type="EMBL" id="KV427611">
    <property type="protein sequence ID" value="KZT09784.1"/>
    <property type="molecule type" value="Genomic_DNA"/>
</dbReference>
<dbReference type="Gene3D" id="3.90.79.10">
    <property type="entry name" value="Nucleoside Triphosphate Pyrophosphohydrolase"/>
    <property type="match status" value="1"/>
</dbReference>
<dbReference type="InParanoid" id="A0A165G3P3"/>
<dbReference type="GO" id="GO:0046872">
    <property type="term" value="F:metal ion binding"/>
    <property type="evidence" value="ECO:0007669"/>
    <property type="project" value="UniProtKB-KW"/>
</dbReference>
<dbReference type="PROSITE" id="PS51462">
    <property type="entry name" value="NUDIX"/>
    <property type="match status" value="1"/>
</dbReference>
<evidence type="ECO:0000256" key="4">
    <source>
        <dbReference type="ARBA" id="ARBA00022801"/>
    </source>
</evidence>
<accession>A0A165G3P3</accession>
<dbReference type="InterPro" id="IPR039121">
    <property type="entry name" value="NUDT19"/>
</dbReference>
<evidence type="ECO:0000256" key="3">
    <source>
        <dbReference type="ARBA" id="ARBA00022723"/>
    </source>
</evidence>
<keyword evidence="3" id="KW-0479">Metal-binding</keyword>
<evidence type="ECO:0000259" key="7">
    <source>
        <dbReference type="PROSITE" id="PS51462"/>
    </source>
</evidence>
<dbReference type="STRING" id="1314785.A0A165G3P3"/>
<dbReference type="PANTHER" id="PTHR12318:SF0">
    <property type="entry name" value="ACYL-COENZYME A DIPHOSPHATASE NUDT19"/>
    <property type="match status" value="1"/>
</dbReference>
<organism evidence="8 9">
    <name type="scientific">Laetiporus sulphureus 93-53</name>
    <dbReference type="NCBI Taxonomy" id="1314785"/>
    <lineage>
        <taxon>Eukaryota</taxon>
        <taxon>Fungi</taxon>
        <taxon>Dikarya</taxon>
        <taxon>Basidiomycota</taxon>
        <taxon>Agaricomycotina</taxon>
        <taxon>Agaricomycetes</taxon>
        <taxon>Polyporales</taxon>
        <taxon>Laetiporus</taxon>
    </lineage>
</organism>
<dbReference type="CDD" id="cd18870">
    <property type="entry name" value="NUDIX_AcylCoAdiphos_Nudt19"/>
    <property type="match status" value="1"/>
</dbReference>
<dbReference type="Pfam" id="PF00293">
    <property type="entry name" value="NUDIX"/>
    <property type="match status" value="1"/>
</dbReference>
<protein>
    <recommendedName>
        <fullName evidence="7">Nudix hydrolase domain-containing protein</fullName>
    </recommendedName>
</protein>
<evidence type="ECO:0000256" key="1">
    <source>
        <dbReference type="ARBA" id="ARBA00001936"/>
    </source>
</evidence>